<protein>
    <submittedName>
        <fullName evidence="2">Uncharacterized protein</fullName>
    </submittedName>
</protein>
<accession>A0A8T0VUN3</accession>
<name>A0A8T0VUN3_PANVG</name>
<dbReference type="Proteomes" id="UP000823388">
    <property type="component" value="Chromosome 2N"/>
</dbReference>
<dbReference type="EMBL" id="CM029040">
    <property type="protein sequence ID" value="KAG2636924.1"/>
    <property type="molecule type" value="Genomic_DNA"/>
</dbReference>
<feature type="region of interest" description="Disordered" evidence="1">
    <location>
        <begin position="1"/>
        <end position="31"/>
    </location>
</feature>
<gene>
    <name evidence="2" type="ORF">PVAP13_2NG494603</name>
</gene>
<organism evidence="2 3">
    <name type="scientific">Panicum virgatum</name>
    <name type="common">Blackwell switchgrass</name>
    <dbReference type="NCBI Taxonomy" id="38727"/>
    <lineage>
        <taxon>Eukaryota</taxon>
        <taxon>Viridiplantae</taxon>
        <taxon>Streptophyta</taxon>
        <taxon>Embryophyta</taxon>
        <taxon>Tracheophyta</taxon>
        <taxon>Spermatophyta</taxon>
        <taxon>Magnoliopsida</taxon>
        <taxon>Liliopsida</taxon>
        <taxon>Poales</taxon>
        <taxon>Poaceae</taxon>
        <taxon>PACMAD clade</taxon>
        <taxon>Panicoideae</taxon>
        <taxon>Panicodae</taxon>
        <taxon>Paniceae</taxon>
        <taxon>Panicinae</taxon>
        <taxon>Panicum</taxon>
        <taxon>Panicum sect. Hiantes</taxon>
    </lineage>
</organism>
<evidence type="ECO:0000256" key="1">
    <source>
        <dbReference type="SAM" id="MobiDB-lite"/>
    </source>
</evidence>
<proteinExistence type="predicted"/>
<sequence>MRPVPTPLPGTGVSASPTPSPPCLLPPAPARSPPPCRPGPYVFSRVAPPLDVGRVCAVHTPARKPDRAGRARIRRAGFGRGESGGGTLWAEGICEVDVWRRPRRGLSYPMPFLWKRSMPAPEACCGRHGTGMDGGAEAPGHRDQAAAARVLKVQVEDQHRRRRVLWETPASSTPFNTSRSRYATVAPVLFPLYF</sequence>
<evidence type="ECO:0000313" key="2">
    <source>
        <dbReference type="EMBL" id="KAG2636924.1"/>
    </source>
</evidence>
<dbReference type="AlphaFoldDB" id="A0A8T0VUN3"/>
<reference evidence="2" key="1">
    <citation type="submission" date="2020-05" db="EMBL/GenBank/DDBJ databases">
        <title>WGS assembly of Panicum virgatum.</title>
        <authorList>
            <person name="Lovell J.T."/>
            <person name="Jenkins J."/>
            <person name="Shu S."/>
            <person name="Juenger T.E."/>
            <person name="Schmutz J."/>
        </authorList>
    </citation>
    <scope>NUCLEOTIDE SEQUENCE</scope>
    <source>
        <strain evidence="2">AP13</strain>
    </source>
</reference>
<evidence type="ECO:0000313" key="3">
    <source>
        <dbReference type="Proteomes" id="UP000823388"/>
    </source>
</evidence>
<comment type="caution">
    <text evidence="2">The sequence shown here is derived from an EMBL/GenBank/DDBJ whole genome shotgun (WGS) entry which is preliminary data.</text>
</comment>
<keyword evidence="3" id="KW-1185">Reference proteome</keyword>
<feature type="compositionally biased region" description="Pro residues" evidence="1">
    <location>
        <begin position="18"/>
        <end position="31"/>
    </location>
</feature>